<reference evidence="2 3" key="2">
    <citation type="submission" date="2020-07" db="EMBL/GenBank/DDBJ databases">
        <title>Genome assembly of wild tea tree DASZ reveals pedigree and selection history of tea varieties.</title>
        <authorList>
            <person name="Zhang W."/>
        </authorList>
    </citation>
    <scope>NUCLEOTIDE SEQUENCE [LARGE SCALE GENOMIC DNA]</scope>
    <source>
        <strain evidence="3">cv. G240</strain>
        <tissue evidence="2">Leaf</tissue>
    </source>
</reference>
<dbReference type="AlphaFoldDB" id="A0A7J7GY04"/>
<evidence type="ECO:0000313" key="2">
    <source>
        <dbReference type="EMBL" id="KAF5944861.1"/>
    </source>
</evidence>
<feature type="region of interest" description="Disordered" evidence="1">
    <location>
        <begin position="1"/>
        <end position="21"/>
    </location>
</feature>
<comment type="caution">
    <text evidence="2">The sequence shown here is derived from an EMBL/GenBank/DDBJ whole genome shotgun (WGS) entry which is preliminary data.</text>
</comment>
<keyword evidence="3" id="KW-1185">Reference proteome</keyword>
<protein>
    <submittedName>
        <fullName evidence="2">Uncharacterized protein</fullName>
    </submittedName>
</protein>
<evidence type="ECO:0000256" key="1">
    <source>
        <dbReference type="SAM" id="MobiDB-lite"/>
    </source>
</evidence>
<organism evidence="2 3">
    <name type="scientific">Camellia sinensis</name>
    <name type="common">Tea plant</name>
    <name type="synonym">Thea sinensis</name>
    <dbReference type="NCBI Taxonomy" id="4442"/>
    <lineage>
        <taxon>Eukaryota</taxon>
        <taxon>Viridiplantae</taxon>
        <taxon>Streptophyta</taxon>
        <taxon>Embryophyta</taxon>
        <taxon>Tracheophyta</taxon>
        <taxon>Spermatophyta</taxon>
        <taxon>Magnoliopsida</taxon>
        <taxon>eudicotyledons</taxon>
        <taxon>Gunneridae</taxon>
        <taxon>Pentapetalae</taxon>
        <taxon>asterids</taxon>
        <taxon>Ericales</taxon>
        <taxon>Theaceae</taxon>
        <taxon>Camellia</taxon>
    </lineage>
</organism>
<evidence type="ECO:0000313" key="3">
    <source>
        <dbReference type="Proteomes" id="UP000593564"/>
    </source>
</evidence>
<name>A0A7J7GY04_CAMSI</name>
<reference evidence="3" key="1">
    <citation type="journal article" date="2020" name="Nat. Commun.">
        <title>Genome assembly of wild tea tree DASZ reveals pedigree and selection history of tea varieties.</title>
        <authorList>
            <person name="Zhang W."/>
            <person name="Zhang Y."/>
            <person name="Qiu H."/>
            <person name="Guo Y."/>
            <person name="Wan H."/>
            <person name="Zhang X."/>
            <person name="Scossa F."/>
            <person name="Alseekh S."/>
            <person name="Zhang Q."/>
            <person name="Wang P."/>
            <person name="Xu L."/>
            <person name="Schmidt M.H."/>
            <person name="Jia X."/>
            <person name="Li D."/>
            <person name="Zhu A."/>
            <person name="Guo F."/>
            <person name="Chen W."/>
            <person name="Ni D."/>
            <person name="Usadel B."/>
            <person name="Fernie A.R."/>
            <person name="Wen W."/>
        </authorList>
    </citation>
    <scope>NUCLEOTIDE SEQUENCE [LARGE SCALE GENOMIC DNA]</scope>
    <source>
        <strain evidence="3">cv. G240</strain>
    </source>
</reference>
<feature type="compositionally biased region" description="Basic and acidic residues" evidence="1">
    <location>
        <begin position="12"/>
        <end position="21"/>
    </location>
</feature>
<gene>
    <name evidence="2" type="ORF">HYC85_018938</name>
</gene>
<sequence>MGPGMGPGRGLNTDHRPRPETDRGLIFKYRLLPVGVYQLYGETLEENGIDLAEMKVLRRKIEELGIDSNLCKPGQYNHLICPMCICGDSGEKGLSLFITANGD</sequence>
<dbReference type="EMBL" id="JACBKZ010000008">
    <property type="protein sequence ID" value="KAF5944861.1"/>
    <property type="molecule type" value="Genomic_DNA"/>
</dbReference>
<dbReference type="Proteomes" id="UP000593564">
    <property type="component" value="Unassembled WGS sequence"/>
</dbReference>
<proteinExistence type="predicted"/>
<accession>A0A7J7GY04</accession>